<organism evidence="1 2">
    <name type="scientific">Rhodococcus pyridinivorans SB3094</name>
    <dbReference type="NCBI Taxonomy" id="1435356"/>
    <lineage>
        <taxon>Bacteria</taxon>
        <taxon>Bacillati</taxon>
        <taxon>Actinomycetota</taxon>
        <taxon>Actinomycetes</taxon>
        <taxon>Mycobacteriales</taxon>
        <taxon>Nocardiaceae</taxon>
        <taxon>Rhodococcus</taxon>
    </lineage>
</organism>
<dbReference type="AlphaFoldDB" id="V9XL78"/>
<reference evidence="1 2" key="1">
    <citation type="journal article" date="2014" name="Genome Announc.">
        <title>Complete Genome of Rhodococcus pyridinivorans SB3094, a Methyl-Ethyl-Ketone-Degrading Bacterium Used for Bioaugmentation.</title>
        <authorList>
            <person name="Dueholm M.S."/>
            <person name="Albertsen M."/>
            <person name="D'Imperio S."/>
            <person name="Tale V.P."/>
            <person name="Lewis D."/>
            <person name="Nielsen P.H."/>
            <person name="Nielsen J.L."/>
        </authorList>
    </citation>
    <scope>NUCLEOTIDE SEQUENCE [LARGE SCALE GENOMIC DNA]</scope>
    <source>
        <strain evidence="2">SB3094</strain>
        <plasmid evidence="2">1</plasmid>
    </source>
</reference>
<evidence type="ECO:0000313" key="2">
    <source>
        <dbReference type="Proteomes" id="UP000018781"/>
    </source>
</evidence>
<proteinExistence type="predicted"/>
<dbReference type="EMBL" id="CP006997">
    <property type="protein sequence ID" value="AHD24206.1"/>
    <property type="molecule type" value="Genomic_DNA"/>
</dbReference>
<dbReference type="PATRIC" id="fig|1435356.3.peg.5293"/>
<geneLocation type="plasmid" evidence="2">
    <name>1</name>
</geneLocation>
<dbReference type="Proteomes" id="UP000018781">
    <property type="component" value="Plasmid unnamed"/>
</dbReference>
<evidence type="ECO:0000313" key="1">
    <source>
        <dbReference type="EMBL" id="AHD24206.1"/>
    </source>
</evidence>
<dbReference type="HOGENOM" id="CLU_3011375_0_0_11"/>
<sequence>MTDEQLDDIREYLAQGMSPDDIANYIGRVADLDLIEIEYVRTAANELEHENQQHGEKP</sequence>
<keyword evidence="1" id="KW-0614">Plasmid</keyword>
<accession>V9XL78</accession>
<gene>
    <name evidence="1" type="ORF">Y013_26305</name>
</gene>
<protein>
    <submittedName>
        <fullName evidence="1">Uncharacterized protein</fullName>
    </submittedName>
</protein>
<dbReference type="KEGG" id="rpy:Y013_26305"/>
<name>V9XL78_9NOCA</name>